<dbReference type="EMBL" id="FOFG01000003">
    <property type="protein sequence ID" value="SEQ27561.1"/>
    <property type="molecule type" value="Genomic_DNA"/>
</dbReference>
<reference evidence="2 3" key="1">
    <citation type="submission" date="2016-10" db="EMBL/GenBank/DDBJ databases">
        <authorList>
            <person name="de Groot N.N."/>
        </authorList>
    </citation>
    <scope>NUCLEOTIDE SEQUENCE [LARGE SCALE GENOMIC DNA]</scope>
    <source>
        <strain evidence="2 3">A52C2</strain>
    </source>
</reference>
<dbReference type="InterPro" id="IPR025337">
    <property type="entry name" value="Questin_oxidase-like"/>
</dbReference>
<dbReference type="PANTHER" id="PTHR35870:SF1">
    <property type="entry name" value="PROTEIN, PUTATIVE (AFU_ORTHOLOGUE AFUA_5G03330)-RELATED"/>
    <property type="match status" value="1"/>
</dbReference>
<dbReference type="Pfam" id="PF14027">
    <property type="entry name" value="Questin_oxidase"/>
    <property type="match status" value="1"/>
</dbReference>
<protein>
    <recommendedName>
        <fullName evidence="4">DUF4243 domain-containing protein</fullName>
    </recommendedName>
</protein>
<organism evidence="2 3">
    <name type="scientific">Faunimonas pinastri</name>
    <dbReference type="NCBI Taxonomy" id="1855383"/>
    <lineage>
        <taxon>Bacteria</taxon>
        <taxon>Pseudomonadati</taxon>
        <taxon>Pseudomonadota</taxon>
        <taxon>Alphaproteobacteria</taxon>
        <taxon>Hyphomicrobiales</taxon>
        <taxon>Afifellaceae</taxon>
        <taxon>Faunimonas</taxon>
    </lineage>
</organism>
<proteinExistence type="predicted"/>
<dbReference type="AlphaFoldDB" id="A0A1H9EPC1"/>
<gene>
    <name evidence="2" type="ORF">SAMN05216548_103230</name>
</gene>
<dbReference type="PANTHER" id="PTHR35870">
    <property type="entry name" value="PROTEIN, PUTATIVE (AFU_ORTHOLOGUE AFUA_5G03330)-RELATED"/>
    <property type="match status" value="1"/>
</dbReference>
<dbReference type="Proteomes" id="UP000199647">
    <property type="component" value="Unassembled WGS sequence"/>
</dbReference>
<evidence type="ECO:0008006" key="4">
    <source>
        <dbReference type="Google" id="ProtNLM"/>
    </source>
</evidence>
<evidence type="ECO:0000313" key="3">
    <source>
        <dbReference type="Proteomes" id="UP000199647"/>
    </source>
</evidence>
<dbReference type="GO" id="GO:0016491">
    <property type="term" value="F:oxidoreductase activity"/>
    <property type="evidence" value="ECO:0007669"/>
    <property type="project" value="UniProtKB-KW"/>
</dbReference>
<keyword evidence="1" id="KW-0560">Oxidoreductase</keyword>
<keyword evidence="3" id="KW-1185">Reference proteome</keyword>
<name>A0A1H9EPC1_9HYPH</name>
<evidence type="ECO:0000313" key="2">
    <source>
        <dbReference type="EMBL" id="SEQ27561.1"/>
    </source>
</evidence>
<dbReference type="STRING" id="1855383.SAMN05216548_103230"/>
<sequence length="349" mass="37869">MAPDLSPPIAAALRALVDETHAYASELALTYANHVPMVLVAQARMGGTPAQMKRFFGFYRDYKHLLSSGDCGLEIDAGTWTDHLGERDHEAAYLRFFQSELAARGMAGMLAEWLPQLAPGLGASAFHALMRTAYGVLNDDADEVARGLAYWCACWLPMPQPRGTAPLSSDPAAVLVHAGALPAMHGQPVHGLIWQNMRQSFALPGFEAAGDWLAIDDTALERCAASAIALFAATQDFCALHAVTGLHWIRVLAPYHDATPQMVGFFWAGVAGLMNEMGYPALPAPETPERWRALPAPEWPQIMAAACQSLDEHDLSLTFSALQEEAAYGDPLYRRAAARRLGMIPEMKA</sequence>
<evidence type="ECO:0000256" key="1">
    <source>
        <dbReference type="ARBA" id="ARBA00023002"/>
    </source>
</evidence>
<dbReference type="RefSeq" id="WP_092495830.1">
    <property type="nucleotide sequence ID" value="NZ_FOFG01000003.1"/>
</dbReference>
<dbReference type="OrthoDB" id="6457937at2"/>
<accession>A0A1H9EPC1</accession>